<dbReference type="SUPFAM" id="SSF46785">
    <property type="entry name" value="Winged helix' DNA-binding domain"/>
    <property type="match status" value="1"/>
</dbReference>
<name>A0A2G1MJH0_9RHOB</name>
<feature type="domain" description="HTH lysR-type" evidence="6">
    <location>
        <begin position="94"/>
        <end position="151"/>
    </location>
</feature>
<dbReference type="GO" id="GO:0005829">
    <property type="term" value="C:cytosol"/>
    <property type="evidence" value="ECO:0007669"/>
    <property type="project" value="TreeGrafter"/>
</dbReference>
<evidence type="ECO:0000256" key="1">
    <source>
        <dbReference type="ARBA" id="ARBA00009437"/>
    </source>
</evidence>
<dbReference type="InterPro" id="IPR005119">
    <property type="entry name" value="LysR_subst-bd"/>
</dbReference>
<evidence type="ECO:0000313" key="8">
    <source>
        <dbReference type="Proteomes" id="UP000221860"/>
    </source>
</evidence>
<protein>
    <recommendedName>
        <fullName evidence="6">HTH lysR-type domain-containing protein</fullName>
    </recommendedName>
</protein>
<dbReference type="GO" id="GO:0003700">
    <property type="term" value="F:DNA-binding transcription factor activity"/>
    <property type="evidence" value="ECO:0007669"/>
    <property type="project" value="InterPro"/>
</dbReference>
<dbReference type="GO" id="GO:0003677">
    <property type="term" value="F:DNA binding"/>
    <property type="evidence" value="ECO:0007669"/>
    <property type="project" value="UniProtKB-KW"/>
</dbReference>
<sequence length="390" mass="41559">MISGRPKAAASISKTSPDRARMPSPKLRVAVPVPVLICDNSMAPPPCNGPARPGPLPPVRAELGKRAHINQIIGRDDLMTKRVCMAETFLRRGLKLSHLRLLALLTHDEGLGAAAATLGIAQPAASRLLSEAERITGYSLRTRDGRGIRLTPEGRALAQRARRVLNELSDAERELGEIGGGLTGDLRVGAVTGAAMERVLPALRSARLEMPGLRVHVEIANSEVLGEALAEGRIDLALARLPRDHPPELFDLRPVGEEPVALVVRRGHRLLAEVPPAPEALMEHDWVLPEAGTILHDTVIDQLARRGLRAPARCVTTSSVLLTLALVQRSNAIAPLARAVASEFAAGACAVLPLDLGLSVAPYGLMTRKGAAPTMALRRFSALLTRDLPG</sequence>
<accession>A0A2G1MJH0</accession>
<gene>
    <name evidence="7" type="ORF">CJ301_04185</name>
</gene>
<dbReference type="InterPro" id="IPR036388">
    <property type="entry name" value="WH-like_DNA-bd_sf"/>
</dbReference>
<keyword evidence="3" id="KW-0238">DNA-binding</keyword>
<feature type="region of interest" description="Disordered" evidence="5">
    <location>
        <begin position="1"/>
        <end position="23"/>
    </location>
</feature>
<evidence type="ECO:0000256" key="3">
    <source>
        <dbReference type="ARBA" id="ARBA00023125"/>
    </source>
</evidence>
<proteinExistence type="inferred from homology"/>
<dbReference type="AlphaFoldDB" id="A0A2G1MJH0"/>
<comment type="similarity">
    <text evidence="1">Belongs to the LysR transcriptional regulatory family.</text>
</comment>
<dbReference type="InterPro" id="IPR000847">
    <property type="entry name" value="LysR_HTH_N"/>
</dbReference>
<dbReference type="PANTHER" id="PTHR30419:SF8">
    <property type="entry name" value="NITROGEN ASSIMILATION TRANSCRIPTIONAL ACTIVATOR-RELATED"/>
    <property type="match status" value="1"/>
</dbReference>
<comment type="caution">
    <text evidence="7">The sequence shown here is derived from an EMBL/GenBank/DDBJ whole genome shotgun (WGS) entry which is preliminary data.</text>
</comment>
<keyword evidence="2" id="KW-0805">Transcription regulation</keyword>
<dbReference type="Proteomes" id="UP000221860">
    <property type="component" value="Unassembled WGS sequence"/>
</dbReference>
<evidence type="ECO:0000259" key="6">
    <source>
        <dbReference type="PROSITE" id="PS50931"/>
    </source>
</evidence>
<evidence type="ECO:0000313" key="7">
    <source>
        <dbReference type="EMBL" id="PHP28905.1"/>
    </source>
</evidence>
<evidence type="ECO:0000256" key="5">
    <source>
        <dbReference type="SAM" id="MobiDB-lite"/>
    </source>
</evidence>
<dbReference type="Gene3D" id="1.10.10.10">
    <property type="entry name" value="Winged helix-like DNA-binding domain superfamily/Winged helix DNA-binding domain"/>
    <property type="match status" value="1"/>
</dbReference>
<evidence type="ECO:0000256" key="2">
    <source>
        <dbReference type="ARBA" id="ARBA00023015"/>
    </source>
</evidence>
<dbReference type="EMBL" id="NQWH01000004">
    <property type="protein sequence ID" value="PHP28905.1"/>
    <property type="molecule type" value="Genomic_DNA"/>
</dbReference>
<dbReference type="Pfam" id="PF03466">
    <property type="entry name" value="LysR_substrate"/>
    <property type="match status" value="1"/>
</dbReference>
<dbReference type="SUPFAM" id="SSF53850">
    <property type="entry name" value="Periplasmic binding protein-like II"/>
    <property type="match status" value="1"/>
</dbReference>
<dbReference type="PANTHER" id="PTHR30419">
    <property type="entry name" value="HTH-TYPE TRANSCRIPTIONAL REGULATOR YBHD"/>
    <property type="match status" value="1"/>
</dbReference>
<organism evidence="7 8">
    <name type="scientific">Limimaricola cinnabarinus</name>
    <dbReference type="NCBI Taxonomy" id="1125964"/>
    <lineage>
        <taxon>Bacteria</taxon>
        <taxon>Pseudomonadati</taxon>
        <taxon>Pseudomonadota</taxon>
        <taxon>Alphaproteobacteria</taxon>
        <taxon>Rhodobacterales</taxon>
        <taxon>Paracoccaceae</taxon>
        <taxon>Limimaricola</taxon>
    </lineage>
</organism>
<dbReference type="InterPro" id="IPR050950">
    <property type="entry name" value="HTH-type_LysR_regulators"/>
</dbReference>
<dbReference type="Gene3D" id="3.40.190.290">
    <property type="match status" value="1"/>
</dbReference>
<dbReference type="Pfam" id="PF00126">
    <property type="entry name" value="HTH_1"/>
    <property type="match status" value="1"/>
</dbReference>
<dbReference type="InterPro" id="IPR036390">
    <property type="entry name" value="WH_DNA-bd_sf"/>
</dbReference>
<dbReference type="PROSITE" id="PS50931">
    <property type="entry name" value="HTH_LYSR"/>
    <property type="match status" value="1"/>
</dbReference>
<keyword evidence="8" id="KW-1185">Reference proteome</keyword>
<reference evidence="7 8" key="1">
    <citation type="submission" date="2017-08" db="EMBL/GenBank/DDBJ databases">
        <title>Draft Genome Sequence of Loktanella cinnabarina Strain XM1, Isolated from Coastal Surface Water.</title>
        <authorList>
            <person name="Ma R."/>
            <person name="Wang J."/>
            <person name="Wang Q."/>
            <person name="Ma Z."/>
            <person name="Li J."/>
            <person name="Chen L."/>
        </authorList>
    </citation>
    <scope>NUCLEOTIDE SEQUENCE [LARGE SCALE GENOMIC DNA]</scope>
    <source>
        <strain evidence="7 8">XM1</strain>
    </source>
</reference>
<dbReference type="OrthoDB" id="9803030at2"/>
<evidence type="ECO:0000256" key="4">
    <source>
        <dbReference type="ARBA" id="ARBA00023163"/>
    </source>
</evidence>
<keyword evidence="4" id="KW-0804">Transcription</keyword>